<proteinExistence type="predicted"/>
<evidence type="ECO:0000256" key="2">
    <source>
        <dbReference type="ARBA" id="ARBA00023125"/>
    </source>
</evidence>
<feature type="domain" description="HTH araC/xylS-type" evidence="4">
    <location>
        <begin position="194"/>
        <end position="292"/>
    </location>
</feature>
<evidence type="ECO:0000313" key="5">
    <source>
        <dbReference type="EMBL" id="TWI80113.1"/>
    </source>
</evidence>
<dbReference type="PANTHER" id="PTHR43280:SF32">
    <property type="entry name" value="TRANSCRIPTIONAL REGULATORY PROTEIN"/>
    <property type="match status" value="1"/>
</dbReference>
<dbReference type="EMBL" id="VLLE01000002">
    <property type="protein sequence ID" value="TWI85814.1"/>
    <property type="molecule type" value="Genomic_DNA"/>
</dbReference>
<comment type="caution">
    <text evidence="5">The sequence shown here is derived from an EMBL/GenBank/DDBJ whole genome shotgun (WGS) entry which is preliminary data.</text>
</comment>
<keyword evidence="3" id="KW-0804">Transcription</keyword>
<evidence type="ECO:0000256" key="1">
    <source>
        <dbReference type="ARBA" id="ARBA00023015"/>
    </source>
</evidence>
<name>A0A562SFW7_9BACT</name>
<dbReference type="EMBL" id="VLLE01000005">
    <property type="protein sequence ID" value="TWI80113.1"/>
    <property type="molecule type" value="Genomic_DNA"/>
</dbReference>
<dbReference type="SUPFAM" id="SSF46689">
    <property type="entry name" value="Homeodomain-like"/>
    <property type="match status" value="1"/>
</dbReference>
<dbReference type="OrthoDB" id="2666928at2"/>
<dbReference type="PROSITE" id="PS01124">
    <property type="entry name" value="HTH_ARAC_FAMILY_2"/>
    <property type="match status" value="1"/>
</dbReference>
<evidence type="ECO:0000259" key="4">
    <source>
        <dbReference type="PROSITE" id="PS01124"/>
    </source>
</evidence>
<dbReference type="InterPro" id="IPR037923">
    <property type="entry name" value="HTH-like"/>
</dbReference>
<gene>
    <name evidence="6" type="ORF">IQ13_0983</name>
    <name evidence="5" type="ORF">IQ13_2782</name>
</gene>
<dbReference type="PRINTS" id="PR00032">
    <property type="entry name" value="HTHARAC"/>
</dbReference>
<dbReference type="GO" id="GO:0003700">
    <property type="term" value="F:DNA-binding transcription factor activity"/>
    <property type="evidence" value="ECO:0007669"/>
    <property type="project" value="InterPro"/>
</dbReference>
<accession>A0A562SFW7</accession>
<evidence type="ECO:0000313" key="7">
    <source>
        <dbReference type="Proteomes" id="UP000316167"/>
    </source>
</evidence>
<dbReference type="InterPro" id="IPR018060">
    <property type="entry name" value="HTH_AraC"/>
</dbReference>
<evidence type="ECO:0000313" key="6">
    <source>
        <dbReference type="EMBL" id="TWI85814.1"/>
    </source>
</evidence>
<dbReference type="SUPFAM" id="SSF51215">
    <property type="entry name" value="Regulatory protein AraC"/>
    <property type="match status" value="1"/>
</dbReference>
<dbReference type="InterPro" id="IPR020449">
    <property type="entry name" value="Tscrpt_reg_AraC-type_HTH"/>
</dbReference>
<evidence type="ECO:0000256" key="3">
    <source>
        <dbReference type="ARBA" id="ARBA00023163"/>
    </source>
</evidence>
<dbReference type="RefSeq" id="WP_144884910.1">
    <property type="nucleotide sequence ID" value="NZ_VLLE01000002.1"/>
</dbReference>
<keyword evidence="1" id="KW-0805">Transcription regulation</keyword>
<dbReference type="Proteomes" id="UP000316167">
    <property type="component" value="Unassembled WGS sequence"/>
</dbReference>
<reference evidence="5" key="2">
    <citation type="submission" date="2019-07" db="EMBL/GenBank/DDBJ databases">
        <authorList>
            <person name="Whitman W."/>
            <person name="Huntemann M."/>
            <person name="Clum A."/>
            <person name="Pillay M."/>
            <person name="Palaniappan K."/>
            <person name="Varghese N."/>
            <person name="Mikhailova N."/>
            <person name="Stamatis D."/>
            <person name="Reddy T."/>
            <person name="Daum C."/>
            <person name="Shapiro N."/>
            <person name="Ivanova N."/>
            <person name="Kyrpides N."/>
            <person name="Woyke T."/>
        </authorList>
    </citation>
    <scope>NUCLEOTIDE SEQUENCE</scope>
    <source>
        <strain evidence="5">CGMCC 1.7271</strain>
    </source>
</reference>
<sequence>MEKKKHAPVFAIADYCNTKEIRSIKISSFQEEACTIAEIEEGHRQNYYEIVWLKKGSGNHVIDTIDYPYAGSVLFMLSPGQLHRIFPKEKAEGFVIKFLPSLFSDSKDMDDYLIKTGLFDNIQTEPVIKLTASVHAVLDDVLNKMETEFNANEEDKEKIMLAYLKILITHISRLKKINTSQELTTTDVNFSVFQKYKREVEKKFRTEHSVQAYAEALSIQPRTLNSLSKKYTAKTAGDIIADRIILEAKRELSYNSKSIKEIGYELGFDDPAYFTRFFKKQTGISPQEFKATEHLSSVRKTAVG</sequence>
<dbReference type="AlphaFoldDB" id="A0A562SFW7"/>
<keyword evidence="2 5" id="KW-0238">DNA-binding</keyword>
<dbReference type="Pfam" id="PF12833">
    <property type="entry name" value="HTH_18"/>
    <property type="match status" value="1"/>
</dbReference>
<keyword evidence="7" id="KW-1185">Reference proteome</keyword>
<organism evidence="5 7">
    <name type="scientific">Lacibacter cauensis</name>
    <dbReference type="NCBI Taxonomy" id="510947"/>
    <lineage>
        <taxon>Bacteria</taxon>
        <taxon>Pseudomonadati</taxon>
        <taxon>Bacteroidota</taxon>
        <taxon>Chitinophagia</taxon>
        <taxon>Chitinophagales</taxon>
        <taxon>Chitinophagaceae</taxon>
        <taxon>Lacibacter</taxon>
    </lineage>
</organism>
<reference evidence="5 7" key="1">
    <citation type="journal article" date="2015" name="Stand. Genomic Sci.">
        <title>Genomic Encyclopedia of Bacterial and Archaeal Type Strains, Phase III: the genomes of soil and plant-associated and newly described type strains.</title>
        <authorList>
            <person name="Whitman W.B."/>
            <person name="Woyke T."/>
            <person name="Klenk H.P."/>
            <person name="Zhou Y."/>
            <person name="Lilburn T.G."/>
            <person name="Beck B.J."/>
            <person name="De Vos P."/>
            <person name="Vandamme P."/>
            <person name="Eisen J.A."/>
            <person name="Garrity G."/>
            <person name="Hugenholtz P."/>
            <person name="Kyrpides N.C."/>
        </authorList>
    </citation>
    <scope>NUCLEOTIDE SEQUENCE [LARGE SCALE GENOMIC DNA]</scope>
    <source>
        <strain evidence="5 7">CGMCC 1.7271</strain>
    </source>
</reference>
<dbReference type="GO" id="GO:0043565">
    <property type="term" value="F:sequence-specific DNA binding"/>
    <property type="evidence" value="ECO:0007669"/>
    <property type="project" value="InterPro"/>
</dbReference>
<protein>
    <submittedName>
        <fullName evidence="5">AraC-like DNA-binding protein</fullName>
    </submittedName>
</protein>
<dbReference type="SMART" id="SM00342">
    <property type="entry name" value="HTH_ARAC"/>
    <property type="match status" value="1"/>
</dbReference>
<dbReference type="InterPro" id="IPR009057">
    <property type="entry name" value="Homeodomain-like_sf"/>
</dbReference>
<dbReference type="PANTHER" id="PTHR43280">
    <property type="entry name" value="ARAC-FAMILY TRANSCRIPTIONAL REGULATOR"/>
    <property type="match status" value="1"/>
</dbReference>
<dbReference type="Gene3D" id="1.10.10.60">
    <property type="entry name" value="Homeodomain-like"/>
    <property type="match status" value="1"/>
</dbReference>